<protein>
    <submittedName>
        <fullName evidence="1">Uncharacterized protein</fullName>
    </submittedName>
</protein>
<evidence type="ECO:0000313" key="2">
    <source>
        <dbReference type="Proteomes" id="UP000065504"/>
    </source>
</evidence>
<comment type="caution">
    <text evidence="1">The sequence shown here is derived from an EMBL/GenBank/DDBJ whole genome shotgun (WGS) entry which is preliminary data.</text>
</comment>
<gene>
    <name evidence="1" type="ORF">WM16_12760</name>
</gene>
<dbReference type="EMBL" id="LPLU01000078">
    <property type="protein sequence ID" value="KWK75993.1"/>
    <property type="molecule type" value="Genomic_DNA"/>
</dbReference>
<evidence type="ECO:0000313" key="1">
    <source>
        <dbReference type="EMBL" id="KWK75993.1"/>
    </source>
</evidence>
<accession>A0A108CK66</accession>
<sequence length="78" mass="8233">MVSRVEHGTVAGITHGDGDVGASVVIDATGINRWLRRAMRLDVATDSSPFWERARLVALAATSAWGVPGPAHVRADVV</sequence>
<dbReference type="AlphaFoldDB" id="A0A108CK66"/>
<proteinExistence type="predicted"/>
<reference evidence="1 2" key="1">
    <citation type="submission" date="2015-11" db="EMBL/GenBank/DDBJ databases">
        <title>Expanding the genomic diversity of Burkholderia species for the development of highly accurate diagnostics.</title>
        <authorList>
            <person name="Sahl J."/>
            <person name="Keim P."/>
            <person name="Wagner D."/>
        </authorList>
    </citation>
    <scope>NUCLEOTIDE SEQUENCE [LARGE SCALE GENOMIC DNA]</scope>
    <source>
        <strain evidence="1 2">MSMB782WGS</strain>
    </source>
</reference>
<dbReference type="Proteomes" id="UP000065504">
    <property type="component" value="Unassembled WGS sequence"/>
</dbReference>
<name>A0A108CK66_9BURK</name>
<organism evidence="1 2">
    <name type="scientific">Burkholderia ubonensis</name>
    <dbReference type="NCBI Taxonomy" id="101571"/>
    <lineage>
        <taxon>Bacteria</taxon>
        <taxon>Pseudomonadati</taxon>
        <taxon>Pseudomonadota</taxon>
        <taxon>Betaproteobacteria</taxon>
        <taxon>Burkholderiales</taxon>
        <taxon>Burkholderiaceae</taxon>
        <taxon>Burkholderia</taxon>
        <taxon>Burkholderia cepacia complex</taxon>
    </lineage>
</organism>